<proteinExistence type="predicted"/>
<keyword evidence="2" id="KW-1185">Reference proteome</keyword>
<sequence>MDQLRYLAYPQKIALAVEIDLLGLEGLSFIRDGRHTNLFLKDLVTLLIVFPRFLPARSRSEVDRVHRIMYSKLLLKFFLLPFVDNPSYCVVPCIVRIRPEQRTLSHLVSLFLIRDC</sequence>
<name>A0ABQ5DAS4_9ASTR</name>
<organism evidence="1 2">
    <name type="scientific">Tanacetum coccineum</name>
    <dbReference type="NCBI Taxonomy" id="301880"/>
    <lineage>
        <taxon>Eukaryota</taxon>
        <taxon>Viridiplantae</taxon>
        <taxon>Streptophyta</taxon>
        <taxon>Embryophyta</taxon>
        <taxon>Tracheophyta</taxon>
        <taxon>Spermatophyta</taxon>
        <taxon>Magnoliopsida</taxon>
        <taxon>eudicotyledons</taxon>
        <taxon>Gunneridae</taxon>
        <taxon>Pentapetalae</taxon>
        <taxon>asterids</taxon>
        <taxon>campanulids</taxon>
        <taxon>Asterales</taxon>
        <taxon>Asteraceae</taxon>
        <taxon>Asteroideae</taxon>
        <taxon>Anthemideae</taxon>
        <taxon>Anthemidinae</taxon>
        <taxon>Tanacetum</taxon>
    </lineage>
</organism>
<evidence type="ECO:0000313" key="2">
    <source>
        <dbReference type="Proteomes" id="UP001151760"/>
    </source>
</evidence>
<evidence type="ECO:0000313" key="1">
    <source>
        <dbReference type="EMBL" id="GJT35492.1"/>
    </source>
</evidence>
<dbReference type="Proteomes" id="UP001151760">
    <property type="component" value="Unassembled WGS sequence"/>
</dbReference>
<protein>
    <recommendedName>
        <fullName evidence="3">Maturase K</fullName>
    </recommendedName>
</protein>
<gene>
    <name evidence="1" type="ORF">Tco_0925911</name>
</gene>
<reference evidence="1" key="2">
    <citation type="submission" date="2022-01" db="EMBL/GenBank/DDBJ databases">
        <authorList>
            <person name="Yamashiro T."/>
            <person name="Shiraishi A."/>
            <person name="Satake H."/>
            <person name="Nakayama K."/>
        </authorList>
    </citation>
    <scope>NUCLEOTIDE SEQUENCE</scope>
</reference>
<accession>A0ABQ5DAS4</accession>
<evidence type="ECO:0008006" key="3">
    <source>
        <dbReference type="Google" id="ProtNLM"/>
    </source>
</evidence>
<reference evidence="1" key="1">
    <citation type="journal article" date="2022" name="Int. J. Mol. Sci.">
        <title>Draft Genome of Tanacetum Coccineum: Genomic Comparison of Closely Related Tanacetum-Family Plants.</title>
        <authorList>
            <person name="Yamashiro T."/>
            <person name="Shiraishi A."/>
            <person name="Nakayama K."/>
            <person name="Satake H."/>
        </authorList>
    </citation>
    <scope>NUCLEOTIDE SEQUENCE</scope>
</reference>
<dbReference type="EMBL" id="BQNB010015054">
    <property type="protein sequence ID" value="GJT35492.1"/>
    <property type="molecule type" value="Genomic_DNA"/>
</dbReference>
<comment type="caution">
    <text evidence="1">The sequence shown here is derived from an EMBL/GenBank/DDBJ whole genome shotgun (WGS) entry which is preliminary data.</text>
</comment>